<dbReference type="GO" id="GO:0000480">
    <property type="term" value="P:endonucleolytic cleavage in 5'-ETS of tricistronic rRNA transcript (SSU-rRNA, 5.8S rRNA, LSU-rRNA)"/>
    <property type="evidence" value="ECO:0007669"/>
    <property type="project" value="TreeGrafter"/>
</dbReference>
<dbReference type="VEuPathDB" id="VectorBase:ASIS010309"/>
<evidence type="ECO:0000256" key="2">
    <source>
        <dbReference type="PROSITE-ProRule" id="PRU00317"/>
    </source>
</evidence>
<feature type="repeat" description="Pumilio" evidence="2">
    <location>
        <begin position="577"/>
        <end position="612"/>
    </location>
</feature>
<gene>
    <name evidence="4" type="ORF">ZHAS_00015522</name>
</gene>
<dbReference type="InterPro" id="IPR001313">
    <property type="entry name" value="Pumilio_RNA-bd_rpt"/>
</dbReference>
<feature type="repeat" description="Pumilio" evidence="2">
    <location>
        <begin position="86"/>
        <end position="121"/>
    </location>
</feature>
<feature type="region of interest" description="Disordered" evidence="3">
    <location>
        <begin position="349"/>
        <end position="369"/>
    </location>
</feature>
<sequence>MDNVEVKTEETAECGSNYYRNKAKKRKQFAKRFLQNAKSFGRVGIFGRGTELDQEQYNYLVNILEAMSKQGDTEERQLMANNVLGQLEGKEIRIASNQLGSRVFENLLPFTDEEKYAKLMDTFAENFRAVCCDKFASHVLQRMLYVALLRAVAPLQKEADDAEGQSTEQQEGAKKPRQSKDGEGVDRTGQSIWKFQEYTMQEPYSDEHRKLCGKFVQRLAMFLINNLEEFVWDNTANYIVRQCILNLSGICEMKMVETRGPKGSPVATGEAKRLIVPEAWQKLLTEINIRLMAWPQFADLPYNELASVILQTLLRAISTLDDRFLMSQLCSKLHNEAFLTENNCAKKEEDEAGEYGEEQSHAEEDDESKLPKVFQQEASVRLLESCISVAPSSFFKESLFEGLFRGRLRDLALSRMHNFSVQKMIDHADDKDLIEIVLGELENSMEDILRVGHTGVVLALAKACARLVCQQGKFVKLLLDALHSGEVASDKMINAVLYLLPADVKVENTPTINLHGSLILQAVLEFNKPIKFVNALLELPNERLADILSDPRGSFVANAYTGSRFVGEKSREKMVRHLEGQYSRLMLTPHGSHVVEIMYNAGNPAQRENIVRELADSWAQLSGKPWGMAINKRLLVDTYKRDPARWKVAIKSDAKVEKLFDKLVGGKKRKIKE</sequence>
<evidence type="ECO:0000313" key="5">
    <source>
        <dbReference type="EnsemblMetazoa" id="ASIC015522-PA"/>
    </source>
</evidence>
<dbReference type="EnsemblMetazoa" id="ASIC015522-RA">
    <property type="protein sequence ID" value="ASIC015522-PA"/>
    <property type="gene ID" value="ASIC015522"/>
</dbReference>
<dbReference type="GO" id="GO:0000056">
    <property type="term" value="P:ribosomal small subunit export from nucleus"/>
    <property type="evidence" value="ECO:0007669"/>
    <property type="project" value="TreeGrafter"/>
</dbReference>
<dbReference type="AlphaFoldDB" id="A0A084WBG4"/>
<accession>A0A084WBG4</accession>
<dbReference type="PANTHER" id="PTHR13102">
    <property type="entry name" value="NUCLEOLAR PROTEIN 9"/>
    <property type="match status" value="1"/>
</dbReference>
<evidence type="ECO:0008006" key="7">
    <source>
        <dbReference type="Google" id="ProtNLM"/>
    </source>
</evidence>
<evidence type="ECO:0000256" key="1">
    <source>
        <dbReference type="ARBA" id="ARBA00022737"/>
    </source>
</evidence>
<dbReference type="InterPro" id="IPR016024">
    <property type="entry name" value="ARM-type_fold"/>
</dbReference>
<dbReference type="InterPro" id="IPR011989">
    <property type="entry name" value="ARM-like"/>
</dbReference>
<feature type="compositionally biased region" description="Acidic residues" evidence="3">
    <location>
        <begin position="350"/>
        <end position="367"/>
    </location>
</feature>
<dbReference type="PROSITE" id="PS50302">
    <property type="entry name" value="PUM"/>
    <property type="match status" value="2"/>
</dbReference>
<organism evidence="4">
    <name type="scientific">Anopheles sinensis</name>
    <name type="common">Mosquito</name>
    <dbReference type="NCBI Taxonomy" id="74873"/>
    <lineage>
        <taxon>Eukaryota</taxon>
        <taxon>Metazoa</taxon>
        <taxon>Ecdysozoa</taxon>
        <taxon>Arthropoda</taxon>
        <taxon>Hexapoda</taxon>
        <taxon>Insecta</taxon>
        <taxon>Pterygota</taxon>
        <taxon>Neoptera</taxon>
        <taxon>Endopterygota</taxon>
        <taxon>Diptera</taxon>
        <taxon>Nematocera</taxon>
        <taxon>Culicoidea</taxon>
        <taxon>Culicidae</taxon>
        <taxon>Anophelinae</taxon>
        <taxon>Anopheles</taxon>
    </lineage>
</organism>
<dbReference type="Pfam" id="PF22493">
    <property type="entry name" value="PUF_NOP9"/>
    <property type="match status" value="1"/>
</dbReference>
<proteinExistence type="predicted"/>
<reference evidence="4 6" key="1">
    <citation type="journal article" date="2014" name="BMC Genomics">
        <title>Genome sequence of Anopheles sinensis provides insight into genetics basis of mosquito competence for malaria parasites.</title>
        <authorList>
            <person name="Zhou D."/>
            <person name="Zhang D."/>
            <person name="Ding G."/>
            <person name="Shi L."/>
            <person name="Hou Q."/>
            <person name="Ye Y."/>
            <person name="Xu Y."/>
            <person name="Zhou H."/>
            <person name="Xiong C."/>
            <person name="Li S."/>
            <person name="Yu J."/>
            <person name="Hong S."/>
            <person name="Yu X."/>
            <person name="Zou P."/>
            <person name="Chen C."/>
            <person name="Chang X."/>
            <person name="Wang W."/>
            <person name="Lv Y."/>
            <person name="Sun Y."/>
            <person name="Ma L."/>
            <person name="Shen B."/>
            <person name="Zhu C."/>
        </authorList>
    </citation>
    <scope>NUCLEOTIDE SEQUENCE [LARGE SCALE GENOMIC DNA]</scope>
</reference>
<dbReference type="GO" id="GO:0030686">
    <property type="term" value="C:90S preribosome"/>
    <property type="evidence" value="ECO:0007669"/>
    <property type="project" value="TreeGrafter"/>
</dbReference>
<dbReference type="SUPFAM" id="SSF48371">
    <property type="entry name" value="ARM repeat"/>
    <property type="match status" value="1"/>
</dbReference>
<dbReference type="EMBL" id="ATLV01022353">
    <property type="status" value="NOT_ANNOTATED_CDS"/>
    <property type="molecule type" value="Genomic_DNA"/>
</dbReference>
<evidence type="ECO:0000313" key="6">
    <source>
        <dbReference type="Proteomes" id="UP000030765"/>
    </source>
</evidence>
<dbReference type="OMA" id="HHLVRNF"/>
<dbReference type="STRING" id="74873.A0A084WBG4"/>
<evidence type="ECO:0000313" key="4">
    <source>
        <dbReference type="EMBL" id="KFB47558.1"/>
    </source>
</evidence>
<keyword evidence="6" id="KW-1185">Reference proteome</keyword>
<dbReference type="GO" id="GO:0030688">
    <property type="term" value="C:preribosome, small subunit precursor"/>
    <property type="evidence" value="ECO:0007669"/>
    <property type="project" value="TreeGrafter"/>
</dbReference>
<dbReference type="VEuPathDB" id="VectorBase:ASIC015522"/>
<dbReference type="GO" id="GO:0000472">
    <property type="term" value="P:endonucleolytic cleavage to generate mature 5'-end of SSU-rRNA from (SSU-rRNA, 5.8S rRNA, LSU-rRNA)"/>
    <property type="evidence" value="ECO:0007669"/>
    <property type="project" value="TreeGrafter"/>
</dbReference>
<dbReference type="PANTHER" id="PTHR13102:SF0">
    <property type="entry name" value="NUCLEOLAR PROTEIN 9"/>
    <property type="match status" value="1"/>
</dbReference>
<feature type="region of interest" description="Disordered" evidence="3">
    <location>
        <begin position="159"/>
        <end position="187"/>
    </location>
</feature>
<dbReference type="EMBL" id="KE525331">
    <property type="protein sequence ID" value="KFB47558.1"/>
    <property type="molecule type" value="Genomic_DNA"/>
</dbReference>
<dbReference type="SMART" id="SM00025">
    <property type="entry name" value="Pumilio"/>
    <property type="match status" value="5"/>
</dbReference>
<feature type="compositionally biased region" description="Basic and acidic residues" evidence="3">
    <location>
        <begin position="171"/>
        <end position="186"/>
    </location>
</feature>
<dbReference type="GO" id="GO:0000447">
    <property type="term" value="P:endonucleolytic cleavage in ITS1 to separate SSU-rRNA from 5.8S rRNA and LSU-rRNA from tricistronic rRNA transcript (SSU-rRNA, 5.8S rRNA, LSU-rRNA)"/>
    <property type="evidence" value="ECO:0007669"/>
    <property type="project" value="TreeGrafter"/>
</dbReference>
<dbReference type="GO" id="GO:0003723">
    <property type="term" value="F:RNA binding"/>
    <property type="evidence" value="ECO:0007669"/>
    <property type="project" value="InterPro"/>
</dbReference>
<name>A0A084WBG4_ANOSI</name>
<evidence type="ECO:0000256" key="3">
    <source>
        <dbReference type="SAM" id="MobiDB-lite"/>
    </source>
</evidence>
<reference evidence="5" key="2">
    <citation type="submission" date="2020-05" db="UniProtKB">
        <authorList>
            <consortium name="EnsemblMetazoa"/>
        </authorList>
    </citation>
    <scope>IDENTIFICATION</scope>
</reference>
<dbReference type="GO" id="GO:0005730">
    <property type="term" value="C:nucleolus"/>
    <property type="evidence" value="ECO:0007669"/>
    <property type="project" value="TreeGrafter"/>
</dbReference>
<keyword evidence="1" id="KW-0677">Repeat</keyword>
<dbReference type="OrthoDB" id="9987665at2759"/>
<dbReference type="Gene3D" id="1.25.10.10">
    <property type="entry name" value="Leucine-rich Repeat Variant"/>
    <property type="match status" value="2"/>
</dbReference>
<dbReference type="Proteomes" id="UP000030765">
    <property type="component" value="Unassembled WGS sequence"/>
</dbReference>
<protein>
    <recommendedName>
        <fullName evidence="7">PUM-HD domain-containing protein</fullName>
    </recommendedName>
</protein>
<dbReference type="InterPro" id="IPR040000">
    <property type="entry name" value="NOP9"/>
</dbReference>